<name>A0ABN0URJ6_9PSEU</name>
<evidence type="ECO:0000313" key="3">
    <source>
        <dbReference type="EMBL" id="GAA0259285.1"/>
    </source>
</evidence>
<dbReference type="InterPro" id="IPR038109">
    <property type="entry name" value="DNA_bind_recomb_sf"/>
</dbReference>
<dbReference type="Pfam" id="PF13408">
    <property type="entry name" value="Zn_ribbon_recom"/>
    <property type="match status" value="1"/>
</dbReference>
<sequence>MWNRTSADRATRSPSGRRATVRNHHHDWAISTRIAHTPLVTEQDFITAQTIQATRRNTRQADTDPNENVYLLAGRLRCGLCGRKMDSHRAHARAAYRCRHGHAAAHTRPEDSQRNLYLREDHLLARIAAHLTAAGIADNPDTEHTARLVHELDLTFSADTGGITLLNHNTTARARTPRRRHPPRPARTSAPDTGHEAGRQLLLALSHTTASEADQSDTPTSRSSAATRPAAHPVRHSRQTHNRPTRPAAPQRQRHRPGIHDALRTTRLRDAPQVRGDDPPPHDHPDSHRHEVSTRRAGRRPLLLPPHPRTTHEQGATSKLDAMPETRNPTTQPS</sequence>
<protein>
    <recommendedName>
        <fullName evidence="2">Recombinase zinc beta ribbon domain-containing protein</fullName>
    </recommendedName>
</protein>
<evidence type="ECO:0000259" key="2">
    <source>
        <dbReference type="Pfam" id="PF13408"/>
    </source>
</evidence>
<feature type="region of interest" description="Disordered" evidence="1">
    <location>
        <begin position="208"/>
        <end position="334"/>
    </location>
</feature>
<feature type="compositionally biased region" description="Basic residues" evidence="1">
    <location>
        <begin position="175"/>
        <end position="184"/>
    </location>
</feature>
<proteinExistence type="predicted"/>
<feature type="compositionally biased region" description="Basic residues" evidence="1">
    <location>
        <begin position="233"/>
        <end position="244"/>
    </location>
</feature>
<dbReference type="InterPro" id="IPR025827">
    <property type="entry name" value="Zn_ribbon_recom_dom"/>
</dbReference>
<dbReference type="EMBL" id="BAAABU010000028">
    <property type="protein sequence ID" value="GAA0259285.1"/>
    <property type="molecule type" value="Genomic_DNA"/>
</dbReference>
<reference evidence="3 4" key="1">
    <citation type="journal article" date="2019" name="Int. J. Syst. Evol. Microbiol.">
        <title>The Global Catalogue of Microorganisms (GCM) 10K type strain sequencing project: providing services to taxonomists for standard genome sequencing and annotation.</title>
        <authorList>
            <consortium name="The Broad Institute Genomics Platform"/>
            <consortium name="The Broad Institute Genome Sequencing Center for Infectious Disease"/>
            <person name="Wu L."/>
            <person name="Ma J."/>
        </authorList>
    </citation>
    <scope>NUCLEOTIDE SEQUENCE [LARGE SCALE GENOMIC DNA]</scope>
    <source>
        <strain evidence="3 4">JCM 3380</strain>
    </source>
</reference>
<feature type="region of interest" description="Disordered" evidence="1">
    <location>
        <begin position="165"/>
        <end position="195"/>
    </location>
</feature>
<organism evidence="3 4">
    <name type="scientific">Saccharothrix mutabilis subsp. mutabilis</name>
    <dbReference type="NCBI Taxonomy" id="66855"/>
    <lineage>
        <taxon>Bacteria</taxon>
        <taxon>Bacillati</taxon>
        <taxon>Actinomycetota</taxon>
        <taxon>Actinomycetes</taxon>
        <taxon>Pseudonocardiales</taxon>
        <taxon>Pseudonocardiaceae</taxon>
        <taxon>Saccharothrix</taxon>
    </lineage>
</organism>
<feature type="compositionally biased region" description="Polar residues" evidence="1">
    <location>
        <begin position="208"/>
        <end position="217"/>
    </location>
</feature>
<feature type="domain" description="Recombinase zinc beta ribbon" evidence="2">
    <location>
        <begin position="71"/>
        <end position="131"/>
    </location>
</feature>
<evidence type="ECO:0000313" key="4">
    <source>
        <dbReference type="Proteomes" id="UP001500416"/>
    </source>
</evidence>
<feature type="compositionally biased region" description="Low complexity" evidence="1">
    <location>
        <begin position="218"/>
        <end position="231"/>
    </location>
</feature>
<dbReference type="Gene3D" id="3.90.1750.20">
    <property type="entry name" value="Putative Large Serine Recombinase, Chain B, Domain 2"/>
    <property type="match status" value="1"/>
</dbReference>
<feature type="region of interest" description="Disordered" evidence="1">
    <location>
        <begin position="1"/>
        <end position="23"/>
    </location>
</feature>
<accession>A0ABN0URJ6</accession>
<dbReference type="Proteomes" id="UP001500416">
    <property type="component" value="Unassembled WGS sequence"/>
</dbReference>
<evidence type="ECO:0000256" key="1">
    <source>
        <dbReference type="SAM" id="MobiDB-lite"/>
    </source>
</evidence>
<gene>
    <name evidence="3" type="ORF">GCM10010492_70320</name>
</gene>
<feature type="compositionally biased region" description="Basic and acidic residues" evidence="1">
    <location>
        <begin position="258"/>
        <end position="294"/>
    </location>
</feature>
<feature type="compositionally biased region" description="Basic and acidic residues" evidence="1">
    <location>
        <begin position="1"/>
        <end position="11"/>
    </location>
</feature>
<keyword evidence="4" id="KW-1185">Reference proteome</keyword>
<comment type="caution">
    <text evidence="3">The sequence shown here is derived from an EMBL/GenBank/DDBJ whole genome shotgun (WGS) entry which is preliminary data.</text>
</comment>